<gene>
    <name evidence="1" type="ORF">B9H00_13325</name>
</gene>
<dbReference type="GO" id="GO:0015558">
    <property type="term" value="F:secondary active p-aminobenzoyl-glutamate transmembrane transporter activity"/>
    <property type="evidence" value="ECO:0007669"/>
    <property type="project" value="InterPro"/>
</dbReference>
<dbReference type="GO" id="GO:1902604">
    <property type="term" value="P:p-aminobenzoyl-glutamate transmembrane transport"/>
    <property type="evidence" value="ECO:0007669"/>
    <property type="project" value="InterPro"/>
</dbReference>
<evidence type="ECO:0000313" key="2">
    <source>
        <dbReference type="Proteomes" id="UP000194457"/>
    </source>
</evidence>
<dbReference type="Proteomes" id="UP000194457">
    <property type="component" value="Chromosome"/>
</dbReference>
<dbReference type="EMBL" id="CP021358">
    <property type="protein sequence ID" value="ART63913.1"/>
    <property type="molecule type" value="Genomic_DNA"/>
</dbReference>
<sequence length="510" mass="54988">MVATTHQQAHEPRRSTRWLNTIERLGNRLPDPFMLFVALAVVVLIASVIFAAVDASVVLPATGENQPIRSLISSEGVRFMLGSMLTNFTGFAPLGLVLSMMLGIGLAEKIGLLDVLIRRTVMSAPRQLVTYTVAFTGIMMNVASDASLILLPPLASMVYHGLGRHPVAGLALGFASAGAGFTANLLIVGTDALLSGISTEAARLIDPDMVVTPVDNWYFNCLSVVVLTVVAAQISERITEPRLGTYQGEVERVESDEPASAGRGLRNAGIAALLYLGGLATLVLWPDSPLKNDDGGLIPSPFLSGIIPIILLFFITVSVAYGVTTGKIKTSRDVSERMAEAMRDLGGYIVLIFAASQFIAWFGWTHIGSWLAVNGAELLTSINFTGLPVIICYILFTGFMNLLIFSGSAKWALEAPIFVPLFMQLGYHPAFIQMAYRVADSSTNIISPLNPYMVVVLTFIRKYDREAGLGTLISLMLPYTLAFLSLWIVMLVAFYLLGLPFGPGIHALMP</sequence>
<evidence type="ECO:0000313" key="1">
    <source>
        <dbReference type="EMBL" id="ART63913.1"/>
    </source>
</evidence>
<dbReference type="OrthoDB" id="3314392at2"/>
<dbReference type="KEGG" id="kma:B9H00_13325"/>
<name>A0A240US57_9GAMM</name>
<dbReference type="PANTHER" id="PTHR30282:SF0">
    <property type="entry name" value="P-AMINOBENZOYL-GLUTAMATE TRANSPORT PROTEIN"/>
    <property type="match status" value="1"/>
</dbReference>
<reference evidence="1 2" key="1">
    <citation type="submission" date="2017-05" db="EMBL/GenBank/DDBJ databases">
        <authorList>
            <person name="Song R."/>
            <person name="Chenine A.L."/>
            <person name="Ruprecht R.M."/>
        </authorList>
    </citation>
    <scope>NUCLEOTIDE SEQUENCE [LARGE SCALE GENOMIC DNA]</scope>
    <source>
        <strain evidence="1">SW32</strain>
    </source>
</reference>
<dbReference type="InterPro" id="IPR004697">
    <property type="entry name" value="AbgT"/>
</dbReference>
<dbReference type="RefSeq" id="WP_086901055.1">
    <property type="nucleotide sequence ID" value="NZ_CP021358.1"/>
</dbReference>
<dbReference type="PANTHER" id="PTHR30282">
    <property type="entry name" value="P-AMINOBENZOYL GLUTAMATE TRANSPORTER"/>
    <property type="match status" value="1"/>
</dbReference>
<keyword evidence="2" id="KW-1185">Reference proteome</keyword>
<dbReference type="AlphaFoldDB" id="A0A240US57"/>
<proteinExistence type="predicted"/>
<accession>A0A240US57</accession>
<organism evidence="1 2">
    <name type="scientific">Kushneria marisflavi</name>
    <dbReference type="NCBI Taxonomy" id="157779"/>
    <lineage>
        <taxon>Bacteria</taxon>
        <taxon>Pseudomonadati</taxon>
        <taxon>Pseudomonadota</taxon>
        <taxon>Gammaproteobacteria</taxon>
        <taxon>Oceanospirillales</taxon>
        <taxon>Halomonadaceae</taxon>
        <taxon>Kushneria</taxon>
    </lineage>
</organism>
<protein>
    <submittedName>
        <fullName evidence="1">p-aminobenzoyl-glutamate transporter</fullName>
    </submittedName>
</protein>
<dbReference type="Pfam" id="PF03806">
    <property type="entry name" value="ABG_transport"/>
    <property type="match status" value="1"/>
</dbReference>